<evidence type="ECO:0000313" key="2">
    <source>
        <dbReference type="Proteomes" id="UP000002417"/>
    </source>
</evidence>
<evidence type="ECO:0000313" key="1">
    <source>
        <dbReference type="EMBL" id="ABS67851.1"/>
    </source>
</evidence>
<organism evidence="1 2">
    <name type="scientific">Xanthobacter autotrophicus (strain ATCC BAA-1158 / Py2)</name>
    <dbReference type="NCBI Taxonomy" id="78245"/>
    <lineage>
        <taxon>Bacteria</taxon>
        <taxon>Pseudomonadati</taxon>
        <taxon>Pseudomonadota</taxon>
        <taxon>Alphaproteobacteria</taxon>
        <taxon>Hyphomicrobiales</taxon>
        <taxon>Xanthobacteraceae</taxon>
        <taxon>Xanthobacter</taxon>
    </lineage>
</organism>
<name>A7IIK8_XANP2</name>
<gene>
    <name evidence="1" type="ordered locus">Xaut_2609</name>
</gene>
<accession>A7IIK8</accession>
<protein>
    <submittedName>
        <fullName evidence="1">Uncharacterized protein</fullName>
    </submittedName>
</protein>
<dbReference type="KEGG" id="xau:Xaut_2609"/>
<keyword evidence="2" id="KW-1185">Reference proteome</keyword>
<dbReference type="Proteomes" id="UP000002417">
    <property type="component" value="Chromosome"/>
</dbReference>
<proteinExistence type="predicted"/>
<dbReference type="EMBL" id="CP000781">
    <property type="protein sequence ID" value="ABS67851.1"/>
    <property type="molecule type" value="Genomic_DNA"/>
</dbReference>
<reference evidence="1 2" key="1">
    <citation type="submission" date="2007-07" db="EMBL/GenBank/DDBJ databases">
        <title>Complete sequence of chromosome of Xanthobacter autotrophicus Py2.</title>
        <authorList>
            <consortium name="US DOE Joint Genome Institute"/>
            <person name="Copeland A."/>
            <person name="Lucas S."/>
            <person name="Lapidus A."/>
            <person name="Barry K."/>
            <person name="Glavina del Rio T."/>
            <person name="Hammon N."/>
            <person name="Israni S."/>
            <person name="Dalin E."/>
            <person name="Tice H."/>
            <person name="Pitluck S."/>
            <person name="Sims D."/>
            <person name="Brettin T."/>
            <person name="Bruce D."/>
            <person name="Detter J.C."/>
            <person name="Han C."/>
            <person name="Tapia R."/>
            <person name="Brainard J."/>
            <person name="Schmutz J."/>
            <person name="Larimer F."/>
            <person name="Land M."/>
            <person name="Hauser L."/>
            <person name="Kyrpides N."/>
            <person name="Kim E."/>
            <person name="Ensigns S.A."/>
            <person name="Richardson P."/>
        </authorList>
    </citation>
    <scope>NUCLEOTIDE SEQUENCE [LARGE SCALE GENOMIC DNA]</scope>
    <source>
        <strain evidence="2">ATCC BAA-1158 / Py2</strain>
    </source>
</reference>
<dbReference type="HOGENOM" id="CLU_2398880_0_0_5"/>
<dbReference type="STRING" id="78245.Xaut_2609"/>
<dbReference type="AlphaFoldDB" id="A7IIK8"/>
<sequence>MPGSLFGRAGLAGVRLALAEPVAAFVAAAEAEGERRDHGETDDGAHDFSCSMRRDFRAFSRDVDTGSREENASAKWLLRCGGEGNPLPPRPAQ</sequence>